<name>A0AAV7F604_ARIFI</name>
<feature type="transmembrane region" description="Helical" evidence="2">
    <location>
        <begin position="112"/>
        <end position="132"/>
    </location>
</feature>
<feature type="transmembrane region" description="Helical" evidence="2">
    <location>
        <begin position="21"/>
        <end position="43"/>
    </location>
</feature>
<dbReference type="PROSITE" id="PS00022">
    <property type="entry name" value="EGF_1"/>
    <property type="match status" value="1"/>
</dbReference>
<keyword evidence="2" id="KW-0812">Transmembrane</keyword>
<accession>A0AAV7F604</accession>
<dbReference type="AlphaFoldDB" id="A0AAV7F604"/>
<dbReference type="PROSITE" id="PS01186">
    <property type="entry name" value="EGF_2"/>
    <property type="match status" value="1"/>
</dbReference>
<keyword evidence="1" id="KW-0245">EGF-like domain</keyword>
<evidence type="ECO:0000259" key="3">
    <source>
        <dbReference type="PROSITE" id="PS50026"/>
    </source>
</evidence>
<dbReference type="InterPro" id="IPR000742">
    <property type="entry name" value="EGF"/>
</dbReference>
<evidence type="ECO:0000313" key="4">
    <source>
        <dbReference type="EMBL" id="KAG9455266.1"/>
    </source>
</evidence>
<evidence type="ECO:0000256" key="1">
    <source>
        <dbReference type="PROSITE-ProRule" id="PRU00076"/>
    </source>
</evidence>
<dbReference type="Gene3D" id="2.10.25.10">
    <property type="entry name" value="Laminin"/>
    <property type="match status" value="1"/>
</dbReference>
<feature type="disulfide bond" evidence="1">
    <location>
        <begin position="264"/>
        <end position="281"/>
    </location>
</feature>
<dbReference type="Proteomes" id="UP000825729">
    <property type="component" value="Unassembled WGS sequence"/>
</dbReference>
<keyword evidence="1" id="KW-1015">Disulfide bond</keyword>
<dbReference type="CDD" id="cd00054">
    <property type="entry name" value="EGF_CA"/>
    <property type="match status" value="1"/>
</dbReference>
<sequence length="423" mass="46194">MSEKRKMGLGKEKPGRLVRGVKTVFFLVTMLLSLLLFSAPVLLVITDAVLPSALLSAFLSPLSIQTLGAHLRNYDFRVSIVDIPLISIARSVIIICVYCLCDGPRLSHGPYLTITSLCSLLSVAVVSLKACVFGGGEGTLRSHSRFLSGKETWAMEVMFLCSVALAVGHVVVAYRTSCRERRKLLVYKIDLEAVSACKKGFPAYHKPLLLQGTRCKTGSCDEDGACICELPGPSTILDGDRPFLGGKFCDEEQIMCDGTNSFWCENGASCDELVHGENYTCKCLPGYTGIHCEHIGAPCGEMFCFHEAECLVESDQCGCPPDWKGSVDCSLPTVKDPIVNSTAQRRPHKEATDGKKKLVRIITICVVCLGLIAVAVCLTREYLKRKNSVPKFLQLSEMHKQRAIPDDDAADSLVSEPIQNNHL</sequence>
<feature type="disulfide bond" evidence="1">
    <location>
        <begin position="283"/>
        <end position="292"/>
    </location>
</feature>
<proteinExistence type="predicted"/>
<feature type="domain" description="EGF-like" evidence="3">
    <location>
        <begin position="252"/>
        <end position="293"/>
    </location>
</feature>
<dbReference type="SUPFAM" id="SSF57196">
    <property type="entry name" value="EGF/Laminin"/>
    <property type="match status" value="1"/>
</dbReference>
<feature type="transmembrane region" description="Helical" evidence="2">
    <location>
        <begin position="358"/>
        <end position="378"/>
    </location>
</feature>
<comment type="caution">
    <text evidence="4">The sequence shown here is derived from an EMBL/GenBank/DDBJ whole genome shotgun (WGS) entry which is preliminary data.</text>
</comment>
<comment type="caution">
    <text evidence="1">Lacks conserved residue(s) required for the propagation of feature annotation.</text>
</comment>
<feature type="transmembrane region" description="Helical" evidence="2">
    <location>
        <begin position="153"/>
        <end position="174"/>
    </location>
</feature>
<dbReference type="PANTHER" id="PTHR34953">
    <property type="entry name" value="ALPHA/BETA HYDROLASE RELATED PROTEIN"/>
    <property type="match status" value="1"/>
</dbReference>
<dbReference type="PROSITE" id="PS50026">
    <property type="entry name" value="EGF_3"/>
    <property type="match status" value="1"/>
</dbReference>
<dbReference type="EMBL" id="JAINDJ010000003">
    <property type="protein sequence ID" value="KAG9455266.1"/>
    <property type="molecule type" value="Genomic_DNA"/>
</dbReference>
<gene>
    <name evidence="4" type="ORF">H6P81_008170</name>
</gene>
<dbReference type="PANTHER" id="PTHR34953:SF1">
    <property type="entry name" value="ALPHA_BETA HYDROLASE RELATED PROTEIN"/>
    <property type="match status" value="1"/>
</dbReference>
<reference evidence="4 5" key="1">
    <citation type="submission" date="2021-07" db="EMBL/GenBank/DDBJ databases">
        <title>The Aristolochia fimbriata genome: insights into angiosperm evolution, floral development and chemical biosynthesis.</title>
        <authorList>
            <person name="Jiao Y."/>
        </authorList>
    </citation>
    <scope>NUCLEOTIDE SEQUENCE [LARGE SCALE GENOMIC DNA]</scope>
    <source>
        <strain evidence="4">IBCAS-2021</strain>
        <tissue evidence="4">Leaf</tissue>
    </source>
</reference>
<evidence type="ECO:0000256" key="2">
    <source>
        <dbReference type="SAM" id="Phobius"/>
    </source>
</evidence>
<dbReference type="SMART" id="SM00181">
    <property type="entry name" value="EGF"/>
    <property type="match status" value="2"/>
</dbReference>
<feature type="transmembrane region" description="Helical" evidence="2">
    <location>
        <begin position="80"/>
        <end position="100"/>
    </location>
</feature>
<keyword evidence="2" id="KW-0472">Membrane</keyword>
<organism evidence="4 5">
    <name type="scientific">Aristolochia fimbriata</name>
    <name type="common">White veined hardy Dutchman's pipe vine</name>
    <dbReference type="NCBI Taxonomy" id="158543"/>
    <lineage>
        <taxon>Eukaryota</taxon>
        <taxon>Viridiplantae</taxon>
        <taxon>Streptophyta</taxon>
        <taxon>Embryophyta</taxon>
        <taxon>Tracheophyta</taxon>
        <taxon>Spermatophyta</taxon>
        <taxon>Magnoliopsida</taxon>
        <taxon>Magnoliidae</taxon>
        <taxon>Piperales</taxon>
        <taxon>Aristolochiaceae</taxon>
        <taxon>Aristolochia</taxon>
    </lineage>
</organism>
<protein>
    <recommendedName>
        <fullName evidence="3">EGF-like domain-containing protein</fullName>
    </recommendedName>
</protein>
<keyword evidence="5" id="KW-1185">Reference proteome</keyword>
<keyword evidence="2" id="KW-1133">Transmembrane helix</keyword>
<dbReference type="Pfam" id="PF00008">
    <property type="entry name" value="EGF"/>
    <property type="match status" value="1"/>
</dbReference>
<evidence type="ECO:0000313" key="5">
    <source>
        <dbReference type="Proteomes" id="UP000825729"/>
    </source>
</evidence>